<keyword evidence="2 5" id="KW-0808">Transferase</keyword>
<dbReference type="GO" id="GO:0003677">
    <property type="term" value="F:DNA binding"/>
    <property type="evidence" value="ECO:0007669"/>
    <property type="project" value="InterPro"/>
</dbReference>
<keyword evidence="1 5" id="KW-0489">Methyltransferase</keyword>
<dbReference type="SUPFAM" id="SSF53335">
    <property type="entry name" value="S-adenosyl-L-methionine-dependent methyltransferases"/>
    <property type="match status" value="1"/>
</dbReference>
<dbReference type="OrthoDB" id="9773571at2"/>
<comment type="similarity">
    <text evidence="3">Belongs to the N(4)/N(6)-methyltransferase family.</text>
</comment>
<sequence length="261" mass="30209">MKLNTVIKGDALKQLKKLPDAFAQTVIADPPYYNVLEDEAWDTQWKTPEAYLAWCEQWVDESMRVLRDDGLCFIFGQLGKREHIFLHLMSRLTQQHRFHDLIIWDRAVGYNERRDSFTPQYEMILVLRKGEEAKFIKDAVRIPYDAETIHAYLRDPRYKDLKARKKHLNKGKFATNILRVPSLKGLSKEKVGHPSQKPLRLIRKLVACSTEVDDVVLDPFLGSGTTAVAAEMQGRRWLGIEASPTYVKMSRQRLKARVKAA</sequence>
<dbReference type="Proteomes" id="UP000190774">
    <property type="component" value="Unassembled WGS sequence"/>
</dbReference>
<protein>
    <recommendedName>
        <fullName evidence="3">Methyltransferase</fullName>
        <ecNumber evidence="3">2.1.1.-</ecNumber>
    </recommendedName>
</protein>
<dbReference type="Pfam" id="PF01555">
    <property type="entry name" value="N6_N4_Mtase"/>
    <property type="match status" value="1"/>
</dbReference>
<dbReference type="RefSeq" id="WP_078812602.1">
    <property type="nucleotide sequence ID" value="NZ_FUYE01000004.1"/>
</dbReference>
<dbReference type="Gene3D" id="3.40.50.150">
    <property type="entry name" value="Vaccinia Virus protein VP39"/>
    <property type="match status" value="1"/>
</dbReference>
<dbReference type="EC" id="2.1.1.-" evidence="3"/>
<evidence type="ECO:0000256" key="2">
    <source>
        <dbReference type="ARBA" id="ARBA00022679"/>
    </source>
</evidence>
<accession>A0A1T4XFX6</accession>
<evidence type="ECO:0000313" key="5">
    <source>
        <dbReference type="EMBL" id="SKA88297.1"/>
    </source>
</evidence>
<gene>
    <name evidence="5" type="ORF">SAMN02745166_01396</name>
</gene>
<dbReference type="InterPro" id="IPR002941">
    <property type="entry name" value="DNA_methylase_N4/N6"/>
</dbReference>
<evidence type="ECO:0000313" key="6">
    <source>
        <dbReference type="Proteomes" id="UP000190774"/>
    </source>
</evidence>
<dbReference type="EMBL" id="FUYE01000004">
    <property type="protein sequence ID" value="SKA88297.1"/>
    <property type="molecule type" value="Genomic_DNA"/>
</dbReference>
<keyword evidence="6" id="KW-1185">Reference proteome</keyword>
<reference evidence="6" key="1">
    <citation type="submission" date="2017-02" db="EMBL/GenBank/DDBJ databases">
        <authorList>
            <person name="Varghese N."/>
            <person name="Submissions S."/>
        </authorList>
    </citation>
    <scope>NUCLEOTIDE SEQUENCE [LARGE SCALE GENOMIC DNA]</scope>
    <source>
        <strain evidence="6">ATCC 700200</strain>
    </source>
</reference>
<dbReference type="InterPro" id="IPR001091">
    <property type="entry name" value="RM_Methyltransferase"/>
</dbReference>
<evidence type="ECO:0000256" key="1">
    <source>
        <dbReference type="ARBA" id="ARBA00022603"/>
    </source>
</evidence>
<evidence type="ECO:0000259" key="4">
    <source>
        <dbReference type="Pfam" id="PF01555"/>
    </source>
</evidence>
<evidence type="ECO:0000256" key="3">
    <source>
        <dbReference type="RuleBase" id="RU362026"/>
    </source>
</evidence>
<dbReference type="AlphaFoldDB" id="A0A1T4XFX6"/>
<dbReference type="InterPro" id="IPR029063">
    <property type="entry name" value="SAM-dependent_MTases_sf"/>
</dbReference>
<dbReference type="GO" id="GO:0032259">
    <property type="term" value="P:methylation"/>
    <property type="evidence" value="ECO:0007669"/>
    <property type="project" value="UniProtKB-KW"/>
</dbReference>
<dbReference type="STRING" id="48467.SAMN02745166_01396"/>
<proteinExistence type="inferred from homology"/>
<organism evidence="5 6">
    <name type="scientific">Prosthecobacter debontii</name>
    <dbReference type="NCBI Taxonomy" id="48467"/>
    <lineage>
        <taxon>Bacteria</taxon>
        <taxon>Pseudomonadati</taxon>
        <taxon>Verrucomicrobiota</taxon>
        <taxon>Verrucomicrobiia</taxon>
        <taxon>Verrucomicrobiales</taxon>
        <taxon>Verrucomicrobiaceae</taxon>
        <taxon>Prosthecobacter</taxon>
    </lineage>
</organism>
<feature type="domain" description="DNA methylase N-4/N-6" evidence="4">
    <location>
        <begin position="24"/>
        <end position="250"/>
    </location>
</feature>
<name>A0A1T4XFX6_9BACT</name>
<dbReference type="PRINTS" id="PR00508">
    <property type="entry name" value="S21N4MTFRASE"/>
</dbReference>
<dbReference type="GO" id="GO:0008170">
    <property type="term" value="F:N-methyltransferase activity"/>
    <property type="evidence" value="ECO:0007669"/>
    <property type="project" value="InterPro"/>
</dbReference>